<dbReference type="InterPro" id="IPR029033">
    <property type="entry name" value="His_PPase_superfam"/>
</dbReference>
<dbReference type="InterPro" id="IPR050275">
    <property type="entry name" value="PGM_Phosphatase"/>
</dbReference>
<dbReference type="GO" id="GO:0005737">
    <property type="term" value="C:cytoplasm"/>
    <property type="evidence" value="ECO:0007669"/>
    <property type="project" value="TreeGrafter"/>
</dbReference>
<name>A0A6I6UCS6_9BACI</name>
<dbReference type="InterPro" id="IPR013078">
    <property type="entry name" value="His_Pase_superF_clade-1"/>
</dbReference>
<feature type="region of interest" description="Disordered" evidence="1">
    <location>
        <begin position="1"/>
        <end position="21"/>
    </location>
</feature>
<dbReference type="PANTHER" id="PTHR48100:SF59">
    <property type="entry name" value="ADENOSYLCOBALAMIN_ALPHA-RIBAZOLE PHOSPHATASE"/>
    <property type="match status" value="1"/>
</dbReference>
<reference evidence="2 3" key="1">
    <citation type="submission" date="2019-06" db="EMBL/GenBank/DDBJ databases">
        <title>An operon consisting of a P-type ATPase gene and a transcriptional regular gene given the different cadmium resistance in Bacillus vietamensis 151-6 and Bacillus marisflavi 151-25.</title>
        <authorList>
            <person name="Yu X."/>
        </authorList>
    </citation>
    <scope>NUCLEOTIDE SEQUENCE [LARGE SCALE GENOMIC DNA]</scope>
    <source>
        <strain evidence="2 3">151-6</strain>
    </source>
</reference>
<sequence length="195" mass="22249">MNTHIYMIRHGDSPKEGPERTRRLTEKGIADAQKVTELLKKEDMDVVVSSPYLRSVLTAEGIGQHIGRSVIVKEDLKERIFSRDNNRISDQELGPLLEESFRDPDFALEGAESNAECQRRAVAVLDTLLHTYKGKNIAVGTHGAVMTLMMNHYDSRFDLKFLYSTSKPDIYRMEFKGLELVGVHRLWTEAERVTI</sequence>
<dbReference type="KEGG" id="bvq:FHE72_05305"/>
<accession>A0A6I6UCS6</accession>
<organism evidence="2 3">
    <name type="scientific">Rossellomorea vietnamensis</name>
    <dbReference type="NCBI Taxonomy" id="218284"/>
    <lineage>
        <taxon>Bacteria</taxon>
        <taxon>Bacillati</taxon>
        <taxon>Bacillota</taxon>
        <taxon>Bacilli</taxon>
        <taxon>Bacillales</taxon>
        <taxon>Bacillaceae</taxon>
        <taxon>Rossellomorea</taxon>
    </lineage>
</organism>
<dbReference type="SUPFAM" id="SSF53254">
    <property type="entry name" value="Phosphoglycerate mutase-like"/>
    <property type="match status" value="1"/>
</dbReference>
<dbReference type="PANTHER" id="PTHR48100">
    <property type="entry name" value="BROAD-SPECIFICITY PHOSPHATASE YOR283W-RELATED"/>
    <property type="match status" value="1"/>
</dbReference>
<dbReference type="Pfam" id="PF00300">
    <property type="entry name" value="His_Phos_1"/>
    <property type="match status" value="1"/>
</dbReference>
<dbReference type="EMBL" id="CP047394">
    <property type="protein sequence ID" value="QHE60524.1"/>
    <property type="molecule type" value="Genomic_DNA"/>
</dbReference>
<gene>
    <name evidence="2" type="ORF">FHE72_05305</name>
</gene>
<dbReference type="CDD" id="cd07067">
    <property type="entry name" value="HP_PGM_like"/>
    <property type="match status" value="1"/>
</dbReference>
<dbReference type="AlphaFoldDB" id="A0A6I6UCS6"/>
<dbReference type="RefSeq" id="WP_159361478.1">
    <property type="nucleotide sequence ID" value="NZ_CP047394.1"/>
</dbReference>
<protein>
    <submittedName>
        <fullName evidence="2">Histidine phosphatase family protein</fullName>
    </submittedName>
</protein>
<evidence type="ECO:0000313" key="2">
    <source>
        <dbReference type="EMBL" id="QHE60524.1"/>
    </source>
</evidence>
<dbReference type="SMART" id="SM00855">
    <property type="entry name" value="PGAM"/>
    <property type="match status" value="1"/>
</dbReference>
<dbReference type="Proteomes" id="UP000465062">
    <property type="component" value="Chromosome"/>
</dbReference>
<dbReference type="Gene3D" id="3.40.50.1240">
    <property type="entry name" value="Phosphoglycerate mutase-like"/>
    <property type="match status" value="1"/>
</dbReference>
<evidence type="ECO:0000256" key="1">
    <source>
        <dbReference type="SAM" id="MobiDB-lite"/>
    </source>
</evidence>
<evidence type="ECO:0000313" key="3">
    <source>
        <dbReference type="Proteomes" id="UP000465062"/>
    </source>
</evidence>
<dbReference type="GO" id="GO:0016791">
    <property type="term" value="F:phosphatase activity"/>
    <property type="evidence" value="ECO:0007669"/>
    <property type="project" value="TreeGrafter"/>
</dbReference>
<feature type="compositionally biased region" description="Basic and acidic residues" evidence="1">
    <location>
        <begin position="9"/>
        <end position="21"/>
    </location>
</feature>
<proteinExistence type="predicted"/>